<feature type="region of interest" description="Disordered" evidence="1">
    <location>
        <begin position="780"/>
        <end position="821"/>
    </location>
</feature>
<dbReference type="PROSITE" id="PS50994">
    <property type="entry name" value="INTEGRASE"/>
    <property type="match status" value="1"/>
</dbReference>
<comment type="caution">
    <text evidence="3">The sequence shown here is derived from an EMBL/GenBank/DDBJ whole genome shotgun (WGS) entry which is preliminary data.</text>
</comment>
<feature type="domain" description="Integrase catalytic" evidence="2">
    <location>
        <begin position="635"/>
        <end position="806"/>
    </location>
</feature>
<feature type="region of interest" description="Disordered" evidence="1">
    <location>
        <begin position="999"/>
        <end position="1018"/>
    </location>
</feature>
<feature type="compositionally biased region" description="Basic and acidic residues" evidence="1">
    <location>
        <begin position="1493"/>
        <end position="1502"/>
    </location>
</feature>
<dbReference type="InterPro" id="IPR036397">
    <property type="entry name" value="RNaseH_sf"/>
</dbReference>
<reference evidence="3" key="1">
    <citation type="submission" date="2023-10" db="EMBL/GenBank/DDBJ databases">
        <authorList>
            <person name="Chen Y."/>
            <person name="Shah S."/>
            <person name="Dougan E. K."/>
            <person name="Thang M."/>
            <person name="Chan C."/>
        </authorList>
    </citation>
    <scope>NUCLEOTIDE SEQUENCE [LARGE SCALE GENOMIC DNA]</scope>
</reference>
<evidence type="ECO:0000313" key="4">
    <source>
        <dbReference type="Proteomes" id="UP001189429"/>
    </source>
</evidence>
<keyword evidence="4" id="KW-1185">Reference proteome</keyword>
<feature type="region of interest" description="Disordered" evidence="1">
    <location>
        <begin position="888"/>
        <end position="981"/>
    </location>
</feature>
<sequence>MFGWMMATRTVTYETEAETKVEAEAIDSRIWTQDWRSAARTRQTYGMTRETVVSEGAYLLLQELRGDAGNVYESISFERMDTNEAFDEIFGKLDVLYRSTQEVELLGRCDAFFGEFSRLPKETLNAYVLRHGQELSKLREAGLDLPDLLAGWHMMTKSAIPRWQILNLKALCNNQLAMQVVTESLNSMFGGDSTAHKKDIERGDSYWAEEEDDEVYWYEDDYTDELYHEDDVWQEEDEEPIPKELEDAYETTAEAFANYTQARAKMRELATARGTRRGRYQSISFQDESLLVARPCLEEWGMMIDYRIKKVMYLDEQPSEWIDLETNEKGHMIIDLLSFPSDVLAADEESSSTDADTVGDHKVESEKETDFFVTSSYGDAEIENAETTKFDAKQLEDWFAEANRTLDSNPKHGDFKTKKFTLETGWDFTNGSHRKAFMRELVKKRPEEVWIAPPCTVWSMINTLAEANKSNEYRQRRRKERAKQQREFLRFSREIYEAQQQAERHAHLEHPRYVASWETEAWDGMTGYDLRRMLGLIKKPTNVRTTKLQMYEGLWKTCNCKEKHVSLEGGHSMRCVENYTRKIAFQAAICIVDDPQNEASYAVEEMTQADLDKTEYKMVWKALPEKFTIEESVRVARIPRDRGFNDTVDIATCHVVWKGKYTMTFTIMDESSRFEVDTVVKDEKARTEIKALEKNWIHWAGAPAKIRAGQSGAHVSEEFMEWCDGRQIKLQLIPRDAHHRLGILERNHQVRREPIARYHEDHPEDSLKLAVRTTCGARNQLRSVKGSMPSQRALGRQPKNLGSLADEPTTTGDLGDHDEESCRNLARRRDAGKGESDLIFSYWNGLAMIAQFVDHTGEVIGQPEDYEGEHFTMEIDRQGVDTDGQVEATEADRQDEHHEGEQSDDGGRGRINRTEVAEMQVPTASEPPRPDISADASPDVGSPEVERETTAVGSGQEQVGVERTTNGTAAEKRKAEEQTAEDGDELLDAINAARRLNGLRPLPKRPKQTDVTTAASAASGSEGDGLLLLYEDADTVYLTNAAVKENVADAGKVCPMRFLLKWKMKDGVEEASARVTSTNVEKASPTLTQLTRFLILLILCQRAWKMVAADVKSAFLQCNQMITEAMLEIGFLEHALEKCCFLSYRLALDGDDPFLVWQADNNQHYVLDGVLGLHVDDFIGGGENFEREEDRYNKQAYEGTFLDRVQRLNQRVKFGKREFSNSIVFCGMGNTQSFSRDEIEVKAEAYIHEVKPISVEKTRRTHPDDPCTPKEISQPRGLNGAMQWPASQCMAQAAATISFAQGGVSKATVGSLLEANTSLSFLKLRLGVYRDASWATRPNGESQGGYMIFVIEDARIDDGQPTQLVIVDWASKKLMRICRSSLAGEAQSAANAVEALEFAKTMLTTMLFPTMQLTGTQMLQILGRRPCMTDCKALFDAANSQAATGGLTERRTGIEILQVNEKMRVRQQFLEKLRRMTQVLKYDATFTAGKKISQKERAQADREQDEAAADFDEANQAEDAEAEDGDEHEDQLREHVRTTIDGTRTAKKIAEIVAAAATKCAKGEKIEKVEPEANDERVTDNKKLVRTASTQSQWTYRRDLTTPRFQYLREFEQMASLSTDFVA</sequence>
<feature type="compositionally biased region" description="Basic and acidic residues" evidence="1">
    <location>
        <begin position="890"/>
        <end position="916"/>
    </location>
</feature>
<proteinExistence type="predicted"/>
<feature type="compositionally biased region" description="Polar residues" evidence="1">
    <location>
        <begin position="951"/>
        <end position="968"/>
    </location>
</feature>
<feature type="region of interest" description="Disordered" evidence="1">
    <location>
        <begin position="1493"/>
        <end position="1532"/>
    </location>
</feature>
<evidence type="ECO:0000256" key="1">
    <source>
        <dbReference type="SAM" id="MobiDB-lite"/>
    </source>
</evidence>
<feature type="region of interest" description="Disordered" evidence="1">
    <location>
        <begin position="1257"/>
        <end position="1276"/>
    </location>
</feature>
<evidence type="ECO:0000313" key="3">
    <source>
        <dbReference type="EMBL" id="CAK0898077.1"/>
    </source>
</evidence>
<dbReference type="InterPro" id="IPR012337">
    <property type="entry name" value="RNaseH-like_sf"/>
</dbReference>
<gene>
    <name evidence="3" type="ORF">PCOR1329_LOCUS76063</name>
</gene>
<accession>A0ABN9XJ31</accession>
<dbReference type="SUPFAM" id="SSF53098">
    <property type="entry name" value="Ribonuclease H-like"/>
    <property type="match status" value="1"/>
</dbReference>
<feature type="compositionally biased region" description="Basic and acidic residues" evidence="1">
    <location>
        <begin position="1257"/>
        <end position="1268"/>
    </location>
</feature>
<dbReference type="Gene3D" id="3.30.420.10">
    <property type="entry name" value="Ribonuclease H-like superfamily/Ribonuclease H"/>
    <property type="match status" value="1"/>
</dbReference>
<dbReference type="EMBL" id="CAUYUJ010020426">
    <property type="protein sequence ID" value="CAK0898077.1"/>
    <property type="molecule type" value="Genomic_DNA"/>
</dbReference>
<dbReference type="InterPro" id="IPR001584">
    <property type="entry name" value="Integrase_cat-core"/>
</dbReference>
<protein>
    <recommendedName>
        <fullName evidence="2">Integrase catalytic domain-containing protein</fullName>
    </recommendedName>
</protein>
<evidence type="ECO:0000259" key="2">
    <source>
        <dbReference type="PROSITE" id="PS50994"/>
    </source>
</evidence>
<dbReference type="Proteomes" id="UP001189429">
    <property type="component" value="Unassembled WGS sequence"/>
</dbReference>
<feature type="compositionally biased region" description="Acidic residues" evidence="1">
    <location>
        <begin position="1503"/>
        <end position="1529"/>
    </location>
</feature>
<organism evidence="3 4">
    <name type="scientific">Prorocentrum cordatum</name>
    <dbReference type="NCBI Taxonomy" id="2364126"/>
    <lineage>
        <taxon>Eukaryota</taxon>
        <taxon>Sar</taxon>
        <taxon>Alveolata</taxon>
        <taxon>Dinophyceae</taxon>
        <taxon>Prorocentrales</taxon>
        <taxon>Prorocentraceae</taxon>
        <taxon>Prorocentrum</taxon>
    </lineage>
</organism>
<name>A0ABN9XJ31_9DINO</name>